<dbReference type="Pfam" id="PF00005">
    <property type="entry name" value="ABC_tran"/>
    <property type="match status" value="2"/>
</dbReference>
<dbReference type="InterPro" id="IPR003439">
    <property type="entry name" value="ABC_transporter-like_ATP-bd"/>
</dbReference>
<keyword evidence="17" id="KW-1185">Reference proteome</keyword>
<evidence type="ECO:0000256" key="2">
    <source>
        <dbReference type="ARBA" id="ARBA00009726"/>
    </source>
</evidence>
<dbReference type="PROSITE" id="PS00211">
    <property type="entry name" value="ABC_TRANSPORTER_1"/>
    <property type="match status" value="2"/>
</dbReference>
<dbReference type="SMART" id="SM00382">
    <property type="entry name" value="AAA"/>
    <property type="match status" value="2"/>
</dbReference>
<keyword evidence="3" id="KW-0813">Transport</keyword>
<dbReference type="InterPro" id="IPR050173">
    <property type="entry name" value="ABC_transporter_C-like"/>
</dbReference>
<dbReference type="GO" id="GO:0016887">
    <property type="term" value="F:ATP hydrolysis activity"/>
    <property type="evidence" value="ECO:0007669"/>
    <property type="project" value="InterPro"/>
</dbReference>
<feature type="compositionally biased region" description="Acidic residues" evidence="12">
    <location>
        <begin position="956"/>
        <end position="974"/>
    </location>
</feature>
<dbReference type="CDD" id="cd18579">
    <property type="entry name" value="ABC_6TM_ABCC_D1"/>
    <property type="match status" value="1"/>
</dbReference>
<dbReference type="PANTHER" id="PTHR24223:SF399">
    <property type="entry name" value="ABC TRANSPORTER ATNG"/>
    <property type="match status" value="1"/>
</dbReference>
<feature type="region of interest" description="Disordered" evidence="12">
    <location>
        <begin position="666"/>
        <end position="731"/>
    </location>
</feature>
<evidence type="ECO:0000256" key="1">
    <source>
        <dbReference type="ARBA" id="ARBA00004127"/>
    </source>
</evidence>
<feature type="transmembrane region" description="Helical" evidence="13">
    <location>
        <begin position="123"/>
        <end position="141"/>
    </location>
</feature>
<feature type="coiled-coil region" evidence="11">
    <location>
        <begin position="267"/>
        <end position="294"/>
    </location>
</feature>
<evidence type="ECO:0000256" key="9">
    <source>
        <dbReference type="ARBA" id="ARBA00023136"/>
    </source>
</evidence>
<evidence type="ECO:0000256" key="6">
    <source>
        <dbReference type="ARBA" id="ARBA00022741"/>
    </source>
</evidence>
<protein>
    <recommendedName>
        <fullName evidence="18">P-loop containing nucleoside triphosphate hydrolase protein</fullName>
    </recommendedName>
</protein>
<feature type="transmembrane region" description="Helical" evidence="13">
    <location>
        <begin position="1094"/>
        <end position="1120"/>
    </location>
</feature>
<dbReference type="InterPro" id="IPR027417">
    <property type="entry name" value="P-loop_NTPase"/>
</dbReference>
<feature type="domain" description="ABC transmembrane type-1" evidence="15">
    <location>
        <begin position="1048"/>
        <end position="1337"/>
    </location>
</feature>
<dbReference type="CDD" id="cd03250">
    <property type="entry name" value="ABCC_MRP_domain1"/>
    <property type="match status" value="1"/>
</dbReference>
<dbReference type="InterPro" id="IPR011527">
    <property type="entry name" value="ABC1_TM_dom"/>
</dbReference>
<comment type="subcellular location">
    <subcellularLocation>
        <location evidence="1">Endomembrane system</location>
        <topology evidence="1">Multi-pass membrane protein</topology>
    </subcellularLocation>
</comment>
<proteinExistence type="inferred from homology"/>
<dbReference type="CDD" id="cd03244">
    <property type="entry name" value="ABCC_MRP_domain2"/>
    <property type="match status" value="1"/>
</dbReference>
<organism evidence="16 17">
    <name type="scientific">Entomortierella parvispora</name>
    <dbReference type="NCBI Taxonomy" id="205924"/>
    <lineage>
        <taxon>Eukaryota</taxon>
        <taxon>Fungi</taxon>
        <taxon>Fungi incertae sedis</taxon>
        <taxon>Mucoromycota</taxon>
        <taxon>Mortierellomycotina</taxon>
        <taxon>Mortierellomycetes</taxon>
        <taxon>Mortierellales</taxon>
        <taxon>Mortierellaceae</taxon>
        <taxon>Entomortierella</taxon>
    </lineage>
</organism>
<dbReference type="FunFam" id="3.40.50.300:FF:000074">
    <property type="entry name" value="Multidrug resistance-associated protein 5 isoform 1"/>
    <property type="match status" value="1"/>
</dbReference>
<feature type="transmembrane region" description="Helical" evidence="13">
    <location>
        <begin position="28"/>
        <end position="50"/>
    </location>
</feature>
<feature type="domain" description="ABC transmembrane type-1" evidence="15">
    <location>
        <begin position="326"/>
        <end position="605"/>
    </location>
</feature>
<evidence type="ECO:0000256" key="11">
    <source>
        <dbReference type="SAM" id="Coils"/>
    </source>
</evidence>
<evidence type="ECO:0000256" key="3">
    <source>
        <dbReference type="ARBA" id="ARBA00022448"/>
    </source>
</evidence>
<feature type="transmembrane region" description="Helical" evidence="13">
    <location>
        <begin position="460"/>
        <end position="483"/>
    </location>
</feature>
<evidence type="ECO:0000313" key="16">
    <source>
        <dbReference type="EMBL" id="GJJ73138.1"/>
    </source>
</evidence>
<feature type="transmembrane region" description="Helical" evidence="13">
    <location>
        <begin position="430"/>
        <end position="454"/>
    </location>
</feature>
<evidence type="ECO:0000256" key="5">
    <source>
        <dbReference type="ARBA" id="ARBA00022737"/>
    </source>
</evidence>
<comment type="similarity">
    <text evidence="2">Belongs to the ABC transporter superfamily. ABCC family. Conjugate transporter (TC 3.A.1.208) subfamily.</text>
</comment>
<feature type="domain" description="ABC transporter" evidence="14">
    <location>
        <begin position="717"/>
        <end position="942"/>
    </location>
</feature>
<feature type="transmembrane region" description="Helical" evidence="13">
    <location>
        <begin position="358"/>
        <end position="377"/>
    </location>
</feature>
<feature type="transmembrane region" description="Helical" evidence="13">
    <location>
        <begin position="1308"/>
        <end position="1329"/>
    </location>
</feature>
<evidence type="ECO:0000259" key="15">
    <source>
        <dbReference type="PROSITE" id="PS50929"/>
    </source>
</evidence>
<dbReference type="InterPro" id="IPR044726">
    <property type="entry name" value="ABCC_6TM_D2"/>
</dbReference>
<feature type="transmembrane region" description="Helical" evidence="13">
    <location>
        <begin position="62"/>
        <end position="84"/>
    </location>
</feature>
<dbReference type="GO" id="GO:0016020">
    <property type="term" value="C:membrane"/>
    <property type="evidence" value="ECO:0007669"/>
    <property type="project" value="InterPro"/>
</dbReference>
<evidence type="ECO:0000313" key="17">
    <source>
        <dbReference type="Proteomes" id="UP000827284"/>
    </source>
</evidence>
<feature type="transmembrane region" description="Helical" evidence="13">
    <location>
        <begin position="326"/>
        <end position="346"/>
    </location>
</feature>
<dbReference type="Proteomes" id="UP000827284">
    <property type="component" value="Unassembled WGS sequence"/>
</dbReference>
<reference evidence="16" key="2">
    <citation type="journal article" date="2022" name="Microbiol. Resour. Announc.">
        <title>Whole-Genome Sequence of Entomortierella parvispora E1425, a Mucoromycotan Fungus Associated with Burkholderiaceae-Related Endosymbiotic Bacteria.</title>
        <authorList>
            <person name="Herlambang A."/>
            <person name="Guo Y."/>
            <person name="Takashima Y."/>
            <person name="Narisawa K."/>
            <person name="Ohta H."/>
            <person name="Nishizawa T."/>
        </authorList>
    </citation>
    <scope>NUCLEOTIDE SEQUENCE</scope>
    <source>
        <strain evidence="16">E1425</strain>
    </source>
</reference>
<keyword evidence="11" id="KW-0175">Coiled coil</keyword>
<feature type="compositionally biased region" description="Polar residues" evidence="12">
    <location>
        <begin position="985"/>
        <end position="994"/>
    </location>
</feature>
<dbReference type="InterPro" id="IPR017871">
    <property type="entry name" value="ABC_transporter-like_CS"/>
</dbReference>
<dbReference type="OrthoDB" id="6500128at2759"/>
<dbReference type="GO" id="GO:0140359">
    <property type="term" value="F:ABC-type transporter activity"/>
    <property type="evidence" value="ECO:0007669"/>
    <property type="project" value="InterPro"/>
</dbReference>
<keyword evidence="9 13" id="KW-0472">Membrane</keyword>
<dbReference type="GO" id="GO:0012505">
    <property type="term" value="C:endomembrane system"/>
    <property type="evidence" value="ECO:0007669"/>
    <property type="project" value="UniProtKB-SubCell"/>
</dbReference>
<feature type="domain" description="ABC transporter" evidence="14">
    <location>
        <begin position="1374"/>
        <end position="1609"/>
    </location>
</feature>
<feature type="transmembrane region" description="Helical" evidence="13">
    <location>
        <begin position="1282"/>
        <end position="1302"/>
    </location>
</feature>
<feature type="transmembrane region" description="Helical" evidence="13">
    <location>
        <begin position="1199"/>
        <end position="1216"/>
    </location>
</feature>
<keyword evidence="4 13" id="KW-0812">Transmembrane</keyword>
<feature type="transmembrane region" description="Helical" evidence="13">
    <location>
        <begin position="90"/>
        <end position="111"/>
    </location>
</feature>
<dbReference type="CDD" id="cd18580">
    <property type="entry name" value="ABC_6TM_ABCC_D2"/>
    <property type="match status" value="1"/>
</dbReference>
<keyword evidence="10" id="KW-0325">Glycoprotein</keyword>
<reference evidence="16" key="1">
    <citation type="submission" date="2021-11" db="EMBL/GenBank/DDBJ databases">
        <authorList>
            <person name="Herlambang A."/>
            <person name="Guo Y."/>
            <person name="Takashima Y."/>
            <person name="Nishizawa T."/>
        </authorList>
    </citation>
    <scope>NUCLEOTIDE SEQUENCE</scope>
    <source>
        <strain evidence="16">E1425</strain>
    </source>
</reference>
<dbReference type="PROSITE" id="PS50893">
    <property type="entry name" value="ABC_TRANSPORTER_2"/>
    <property type="match status" value="2"/>
</dbReference>
<dbReference type="FunFam" id="1.20.1560.10:FF:000013">
    <property type="entry name" value="ABC transporter C family member 2"/>
    <property type="match status" value="1"/>
</dbReference>
<evidence type="ECO:0000256" key="4">
    <source>
        <dbReference type="ARBA" id="ARBA00022692"/>
    </source>
</evidence>
<evidence type="ECO:0000256" key="13">
    <source>
        <dbReference type="SAM" id="Phobius"/>
    </source>
</evidence>
<sequence>MTFCDAEGWAVFSQRRAMDFTMCFQDSVLTLIPSVVLLVALSPRIFTLAGKGRLEGVKASPVFYLKMLAIVAAMGVQAAIIAQIVSLDTYATSGVLSAALYLIALLGAALLHYFEFFNMVNPSAGLMVFWLFTAMISIFPTRTWTQESPTGLSGGGEPHSIPVLKLVFSILSSLMFVLENIPKPNRRSLRRKETPLVVLDENIVQSNPSPEPYANFFTRITFFWLLPLLNLGKKKSLKMEDIYSVHPKLLSYPLYLTSKAKMDADDAITLQKIKEELEAEAQALKDGVTQEALEKAKKTQKGKIRLVSTVLHSVGYGFMSACIPRVLYIAALYIRPVLFSNLIAFVNSYQGPDPQEAWIGFGLLIAVFCSAQLSSLFDGQFQNICYNSSLKARGVFVSLIYRKALKLSSTNKQEGMGSIVNHMSADVDKVVAFFNILHLSWSSIVEVIVTMALLWSQVRYALFASVGVIVVIMAISGVCYPQVGKYQKSMMKASDHRMKLIAELVNYIKSIKLYAWEPYFLKKIVDIRVLQLDQLRLFYSWITVLSTFLNSVGPFCTFATLAVYTAIANSEGTLNIQRIFTTITLINMLEDPVSMINQSLSAIVSGTVAYRRLSVFLNSEEIDADNVERNMDVESSEFAYVIENGTFGWYTPEAIQSALDKKEKEDQAKAKADAAAAKKNKKTNSTKKDETAFEDIRGEKSEIESSISTTLNLQEEKTDSEVTTTTEETRDSMGPVLHDIQLKIRRGAMTAVVGRVGEGKSSLVGALLGEMHRYSGTVHAYGSVAYVAQSAWILNDTVRNNILFGKEYDRERYLKTIRACALIPDLKMLVDSDRTVIGEKGINLSGGQKQRISIARAVYADADVYIFDDPLSAVDAHVDHHIFEQAMCTILANKSRILVTNGVSHLQDVDQIVVIKAGKISQNGVYDDLIQDIDGDLFRLIQESKVATSKEKSEDEEKDSDSDSLVTSDDESTENEASGSDEKQVGSSEVTSGKSAERPVFKRSKSSKVKVKEDDLVIEDSDEVNQEIEAEGRVGWSVYKFYLSTVGITGVISFLIVCILFLGVNIATLIWLQLWGKDNERVNFDLSPKHSTNWWIMSYFWWILASAVMLAFAIGFTMVFMARKASKQLHVSMLKALLRSPMSFFDVTSSGKIVNRFSHDVTSIDMDLPLQFLNFLFIAMMALNILILCIMATPYFAIIMLPLGYCYYWLGGFFLVSSRELKRLDSAARSPMYAHFGETLSGLVTIRAFQDADRFAVQATKLLDRSQQTSYLTNATTRWLQIMLDFVSTFVLCIVGLMAVVQRHSVNVGFFSAVLSQIGVLTVIMSRILSTVCLIETSIVSVERIREYSMLTPEARDVIPDSKTPGEWPQNGQVIFSDYSTRYREGLDLVLKNIDLTIPGGSRVGIVGRTGAGKSSVTLALFRIIEAASGSISIDGIDISTLGLTELRSRLTIIPQDPFLFGDSVRTNLDPFGEHTDAEIWAALDSASLKAYVMTLTDGLSAMIENGGENMSLGQRQLMSLARAMLSKNTRVLCLDEATAAIDVETDNAIQRALRREFKSCTVLTIAHRINTIMDSDKILVLDHGRVAEFDTPETLLQNKDSIFFSLASKSGNA</sequence>
<dbReference type="InterPro" id="IPR036640">
    <property type="entry name" value="ABC1_TM_sf"/>
</dbReference>
<keyword evidence="8 13" id="KW-1133">Transmembrane helix</keyword>
<evidence type="ECO:0000256" key="8">
    <source>
        <dbReference type="ARBA" id="ARBA00022989"/>
    </source>
</evidence>
<keyword evidence="6" id="KW-0547">Nucleotide-binding</keyword>
<dbReference type="FunFam" id="3.40.50.300:FF:000997">
    <property type="entry name" value="Multidrug resistance-associated protein 1"/>
    <property type="match status" value="1"/>
</dbReference>
<evidence type="ECO:0000256" key="12">
    <source>
        <dbReference type="SAM" id="MobiDB-lite"/>
    </source>
</evidence>
<feature type="transmembrane region" description="Helical" evidence="13">
    <location>
        <begin position="161"/>
        <end position="181"/>
    </location>
</feature>
<feature type="transmembrane region" description="Helical" evidence="13">
    <location>
        <begin position="1172"/>
        <end position="1193"/>
    </location>
</feature>
<feature type="compositionally biased region" description="Basic and acidic residues" evidence="12">
    <location>
        <begin position="686"/>
        <end position="703"/>
    </location>
</feature>
<comment type="caution">
    <text evidence="16">The sequence shown here is derived from an EMBL/GenBank/DDBJ whole genome shotgun (WGS) entry which is preliminary data.</text>
</comment>
<evidence type="ECO:0000256" key="7">
    <source>
        <dbReference type="ARBA" id="ARBA00022840"/>
    </source>
</evidence>
<gene>
    <name evidence="16" type="ORF">EMPS_05496</name>
</gene>
<dbReference type="Gene3D" id="3.40.50.300">
    <property type="entry name" value="P-loop containing nucleotide triphosphate hydrolases"/>
    <property type="match status" value="2"/>
</dbReference>
<dbReference type="PROSITE" id="PS50929">
    <property type="entry name" value="ABC_TM1F"/>
    <property type="match status" value="2"/>
</dbReference>
<dbReference type="GO" id="GO:0005524">
    <property type="term" value="F:ATP binding"/>
    <property type="evidence" value="ECO:0007669"/>
    <property type="project" value="UniProtKB-KW"/>
</dbReference>
<dbReference type="PANTHER" id="PTHR24223">
    <property type="entry name" value="ATP-BINDING CASSETTE SUB-FAMILY C"/>
    <property type="match status" value="1"/>
</dbReference>
<feature type="region of interest" description="Disordered" evidence="12">
    <location>
        <begin position="948"/>
        <end position="999"/>
    </location>
</feature>
<evidence type="ECO:0000256" key="10">
    <source>
        <dbReference type="ARBA" id="ARBA00023180"/>
    </source>
</evidence>
<accession>A0A9P3HAX9</accession>
<dbReference type="SUPFAM" id="SSF52540">
    <property type="entry name" value="P-loop containing nucleoside triphosphate hydrolases"/>
    <property type="match status" value="2"/>
</dbReference>
<dbReference type="InterPro" id="IPR044746">
    <property type="entry name" value="ABCC_6TM_D1"/>
</dbReference>
<keyword evidence="5" id="KW-0677">Repeat</keyword>
<name>A0A9P3HAX9_9FUNG</name>
<dbReference type="InterPro" id="IPR003593">
    <property type="entry name" value="AAA+_ATPase"/>
</dbReference>
<keyword evidence="7" id="KW-0067">ATP-binding</keyword>
<dbReference type="Gene3D" id="1.20.1560.10">
    <property type="entry name" value="ABC transporter type 1, transmembrane domain"/>
    <property type="match status" value="2"/>
</dbReference>
<dbReference type="Pfam" id="PF00664">
    <property type="entry name" value="ABC_membrane"/>
    <property type="match status" value="2"/>
</dbReference>
<dbReference type="Pfam" id="PF24357">
    <property type="entry name" value="TMD0_ABC"/>
    <property type="match status" value="1"/>
</dbReference>
<feature type="transmembrane region" description="Helical" evidence="13">
    <location>
        <begin position="1041"/>
        <end position="1074"/>
    </location>
</feature>
<evidence type="ECO:0008006" key="18">
    <source>
        <dbReference type="Google" id="ProtNLM"/>
    </source>
</evidence>
<dbReference type="EMBL" id="BQFW01000007">
    <property type="protein sequence ID" value="GJJ73138.1"/>
    <property type="molecule type" value="Genomic_DNA"/>
</dbReference>
<dbReference type="SUPFAM" id="SSF90123">
    <property type="entry name" value="ABC transporter transmembrane region"/>
    <property type="match status" value="2"/>
</dbReference>
<evidence type="ECO:0000259" key="14">
    <source>
        <dbReference type="PROSITE" id="PS50893"/>
    </source>
</evidence>
<dbReference type="InterPro" id="IPR056227">
    <property type="entry name" value="TMD0_ABC"/>
</dbReference>